<keyword evidence="2" id="KW-0238">DNA-binding</keyword>
<dbReference type="InterPro" id="IPR000843">
    <property type="entry name" value="HTH_LacI"/>
</dbReference>
<dbReference type="PRINTS" id="PR00036">
    <property type="entry name" value="HTHLACI"/>
</dbReference>
<dbReference type="RefSeq" id="WP_338269207.1">
    <property type="nucleotide sequence ID" value="NZ_AP027271.1"/>
</dbReference>
<keyword evidence="6" id="KW-1185">Reference proteome</keyword>
<evidence type="ECO:0000256" key="3">
    <source>
        <dbReference type="ARBA" id="ARBA00023163"/>
    </source>
</evidence>
<evidence type="ECO:0000313" key="6">
    <source>
        <dbReference type="Proteomes" id="UP001307608"/>
    </source>
</evidence>
<dbReference type="Gene3D" id="3.40.50.2300">
    <property type="match status" value="2"/>
</dbReference>
<dbReference type="CDD" id="cd01392">
    <property type="entry name" value="HTH_LacI"/>
    <property type="match status" value="1"/>
</dbReference>
<dbReference type="EMBL" id="AP027271">
    <property type="protein sequence ID" value="BDX04176.1"/>
    <property type="molecule type" value="Genomic_DNA"/>
</dbReference>
<dbReference type="InterPro" id="IPR025997">
    <property type="entry name" value="SBP_2_dom"/>
</dbReference>
<evidence type="ECO:0000259" key="4">
    <source>
        <dbReference type="PROSITE" id="PS50932"/>
    </source>
</evidence>
<feature type="domain" description="HTH lacI-type" evidence="4">
    <location>
        <begin position="5"/>
        <end position="59"/>
    </location>
</feature>
<evidence type="ECO:0000256" key="1">
    <source>
        <dbReference type="ARBA" id="ARBA00023015"/>
    </source>
</evidence>
<gene>
    <name evidence="5" type="ORF">MACH16_29240</name>
</gene>
<dbReference type="PROSITE" id="PS50932">
    <property type="entry name" value="HTH_LACI_2"/>
    <property type="match status" value="1"/>
</dbReference>
<dbReference type="Pfam" id="PF13407">
    <property type="entry name" value="Peripla_BP_4"/>
    <property type="match status" value="1"/>
</dbReference>
<dbReference type="SMART" id="SM00354">
    <property type="entry name" value="HTH_LACI"/>
    <property type="match status" value="1"/>
</dbReference>
<keyword evidence="3" id="KW-0804">Transcription</keyword>
<dbReference type="InterPro" id="IPR010982">
    <property type="entry name" value="Lambda_DNA-bd_dom_sf"/>
</dbReference>
<dbReference type="Proteomes" id="UP001307608">
    <property type="component" value="Chromosome"/>
</dbReference>
<reference evidence="5 6" key="1">
    <citation type="submission" date="2023-01" db="EMBL/GenBank/DDBJ databases">
        <title>Complete genome sequence of Marinomonas pontica strain 200518_36.</title>
        <authorList>
            <person name="Ueki S."/>
            <person name="Gajardo G."/>
            <person name="Maruyama F."/>
        </authorList>
    </citation>
    <scope>NUCLEOTIDE SEQUENCE [LARGE SCALE GENOMIC DNA]</scope>
    <source>
        <strain evidence="5 6">200518_36</strain>
    </source>
</reference>
<dbReference type="PROSITE" id="PS00356">
    <property type="entry name" value="HTH_LACI_1"/>
    <property type="match status" value="1"/>
</dbReference>
<proteinExistence type="predicted"/>
<evidence type="ECO:0000313" key="5">
    <source>
        <dbReference type="EMBL" id="BDX04176.1"/>
    </source>
</evidence>
<dbReference type="PANTHER" id="PTHR30146:SF152">
    <property type="entry name" value="TRANSCRIPTIONAL REGULATORY PROTEIN"/>
    <property type="match status" value="1"/>
</dbReference>
<sequence length="344" mass="37915">MSKRPTIHDLAEAAGVSIATVDRVLNKRSKVRESTSQRVLIAAEDIGYHATGLLKKRVRESKPFKRLSILLQRSNDEFYEGLGAAIRSACSQETQFQFEVNVVFMDEVTPEYITEQIIKESKHADGIALVALDDHILNRHIEQLTANNTPVFTILSPLSTNTCTGHIGVDNRKAGRTAAWAISRLTKKAGKVGILLGSHRYLNQDIAEISFISYFREIKHSYELLSPLTNLDDDTLAYQATKTLLNNHPDDLTAIYSAGGGVKGIIKALKEAGKSKQTTLICNELTSYTRLALSDGTIDMIIATPVQKLASRLAELFSESFSSKKCHPLAPVQLSVDLHVAENL</sequence>
<dbReference type="Pfam" id="PF00356">
    <property type="entry name" value="LacI"/>
    <property type="match status" value="1"/>
</dbReference>
<evidence type="ECO:0000256" key="2">
    <source>
        <dbReference type="ARBA" id="ARBA00023125"/>
    </source>
</evidence>
<dbReference type="SUPFAM" id="SSF47413">
    <property type="entry name" value="lambda repressor-like DNA-binding domains"/>
    <property type="match status" value="1"/>
</dbReference>
<dbReference type="PANTHER" id="PTHR30146">
    <property type="entry name" value="LACI-RELATED TRANSCRIPTIONAL REPRESSOR"/>
    <property type="match status" value="1"/>
</dbReference>
<keyword evidence="1" id="KW-0805">Transcription regulation</keyword>
<dbReference type="Gene3D" id="1.10.260.40">
    <property type="entry name" value="lambda repressor-like DNA-binding domains"/>
    <property type="match status" value="1"/>
</dbReference>
<dbReference type="InterPro" id="IPR028082">
    <property type="entry name" value="Peripla_BP_I"/>
</dbReference>
<name>A0ABM8FGK3_9GAMM</name>
<protein>
    <submittedName>
        <fullName evidence="5">LacI family transcriptional regulator</fullName>
    </submittedName>
</protein>
<dbReference type="SUPFAM" id="SSF53822">
    <property type="entry name" value="Periplasmic binding protein-like I"/>
    <property type="match status" value="1"/>
</dbReference>
<dbReference type="CDD" id="cd06307">
    <property type="entry name" value="PBP1_sugar_binding"/>
    <property type="match status" value="1"/>
</dbReference>
<organism evidence="5 6">
    <name type="scientific">Marinomonas pontica</name>
    <dbReference type="NCBI Taxonomy" id="264739"/>
    <lineage>
        <taxon>Bacteria</taxon>
        <taxon>Pseudomonadati</taxon>
        <taxon>Pseudomonadota</taxon>
        <taxon>Gammaproteobacteria</taxon>
        <taxon>Oceanospirillales</taxon>
        <taxon>Oceanospirillaceae</taxon>
        <taxon>Marinomonas</taxon>
    </lineage>
</organism>
<accession>A0ABM8FGK3</accession>